<dbReference type="GO" id="GO:1904262">
    <property type="term" value="P:negative regulation of TORC1 signaling"/>
    <property type="evidence" value="ECO:0007669"/>
    <property type="project" value="TreeGrafter"/>
</dbReference>
<dbReference type="Pfam" id="PF06218">
    <property type="entry name" value="NPR2"/>
    <property type="match status" value="2"/>
</dbReference>
<sequence length="273" mass="32006">MASTGISIKLFPYYEAPKDIEPYHVPVKIVDFDIAKRRSAQSVYQEHAPSDIMWDLVLDKVTDYIDNINHVRRIARLTAIHEKTVILALRHLDYFGCIKLVDIFRFGNIYECQHQMMDIFRNAWLQRECHSYVTRDGQAGSVSIEQLIQLYSTIRNRKTVAEWIVENSVDVDKLDVRRFFMFGVIHKMLRRVHCYPVLNKLAIKEAETQQTPDDREASNSSEALKEKNKSELGVFDMLDGTHHFDEICILEDKDVDTMREILDQQEDISYIYL</sequence>
<gene>
    <name evidence="2" type="primary">NPR2_1</name>
    <name evidence="2" type="ORF">IWW36_004772</name>
</gene>
<organism evidence="2 3">
    <name type="scientific">Coemansia brasiliensis</name>
    <dbReference type="NCBI Taxonomy" id="2650707"/>
    <lineage>
        <taxon>Eukaryota</taxon>
        <taxon>Fungi</taxon>
        <taxon>Fungi incertae sedis</taxon>
        <taxon>Zoopagomycota</taxon>
        <taxon>Kickxellomycotina</taxon>
        <taxon>Kickxellomycetes</taxon>
        <taxon>Kickxellales</taxon>
        <taxon>Kickxellaceae</taxon>
        <taxon>Coemansia</taxon>
    </lineage>
</organism>
<dbReference type="EMBL" id="JANBUW010000792">
    <property type="protein sequence ID" value="KAJ2845463.1"/>
    <property type="molecule type" value="Genomic_DNA"/>
</dbReference>
<keyword evidence="3" id="KW-1185">Reference proteome</keyword>
<dbReference type="GO" id="GO:0010508">
    <property type="term" value="P:positive regulation of autophagy"/>
    <property type="evidence" value="ECO:0007669"/>
    <property type="project" value="TreeGrafter"/>
</dbReference>
<dbReference type="PANTHER" id="PTHR12991">
    <property type="entry name" value="NITROGEN PERMEASE REGULATOR 2/TUMOR SUPPRESSOR CANDIDATE 4"/>
    <property type="match status" value="1"/>
</dbReference>
<comment type="caution">
    <text evidence="2">The sequence shown here is derived from an EMBL/GenBank/DDBJ whole genome shotgun (WGS) entry which is preliminary data.</text>
</comment>
<dbReference type="AlphaFoldDB" id="A0A9W8LVZ1"/>
<evidence type="ECO:0000313" key="2">
    <source>
        <dbReference type="EMBL" id="KAJ2845463.1"/>
    </source>
</evidence>
<dbReference type="PANTHER" id="PTHR12991:SF10">
    <property type="entry name" value="GATOR COMPLEX PROTEIN NPRL2"/>
    <property type="match status" value="1"/>
</dbReference>
<proteinExistence type="inferred from homology"/>
<comment type="similarity">
    <text evidence="1">Belongs to the NPR2 family.</text>
</comment>
<evidence type="ECO:0000256" key="1">
    <source>
        <dbReference type="ARBA" id="ARBA00008433"/>
    </source>
</evidence>
<dbReference type="GO" id="GO:0005096">
    <property type="term" value="F:GTPase activator activity"/>
    <property type="evidence" value="ECO:0007669"/>
    <property type="project" value="TreeGrafter"/>
</dbReference>
<name>A0A9W8LVZ1_9FUNG</name>
<dbReference type="Proteomes" id="UP001139887">
    <property type="component" value="Unassembled WGS sequence"/>
</dbReference>
<evidence type="ECO:0000313" key="3">
    <source>
        <dbReference type="Proteomes" id="UP001139887"/>
    </source>
</evidence>
<dbReference type="OrthoDB" id="338854at2759"/>
<accession>A0A9W8LVZ1</accession>
<dbReference type="GO" id="GO:0005774">
    <property type="term" value="C:vacuolar membrane"/>
    <property type="evidence" value="ECO:0007669"/>
    <property type="project" value="TreeGrafter"/>
</dbReference>
<protein>
    <submittedName>
        <fullName evidence="2">Nitrogen permease regulator 2</fullName>
    </submittedName>
</protein>
<dbReference type="InterPro" id="IPR009348">
    <property type="entry name" value="NPR2-like"/>
</dbReference>
<dbReference type="GO" id="GO:1990130">
    <property type="term" value="C:GATOR1 complex"/>
    <property type="evidence" value="ECO:0007669"/>
    <property type="project" value="TreeGrafter"/>
</dbReference>
<reference evidence="2" key="1">
    <citation type="submission" date="2022-07" db="EMBL/GenBank/DDBJ databases">
        <title>Phylogenomic reconstructions and comparative analyses of Kickxellomycotina fungi.</title>
        <authorList>
            <person name="Reynolds N.K."/>
            <person name="Stajich J.E."/>
            <person name="Barry K."/>
            <person name="Grigoriev I.V."/>
            <person name="Crous P."/>
            <person name="Smith M.E."/>
        </authorList>
    </citation>
    <scope>NUCLEOTIDE SEQUENCE</scope>
    <source>
        <strain evidence="2">NRRL 1566</strain>
    </source>
</reference>